<evidence type="ECO:0000256" key="1">
    <source>
        <dbReference type="SAM" id="MobiDB-lite"/>
    </source>
</evidence>
<keyword evidence="3" id="KW-1185">Reference proteome</keyword>
<dbReference type="Proteomes" id="UP000036403">
    <property type="component" value="Unassembled WGS sequence"/>
</dbReference>
<protein>
    <submittedName>
        <fullName evidence="2">Uncharacterized protein</fullName>
    </submittedName>
</protein>
<name>A0A0J7KE61_LASNI</name>
<evidence type="ECO:0000313" key="2">
    <source>
        <dbReference type="EMBL" id="KMQ88582.1"/>
    </source>
</evidence>
<dbReference type="AlphaFoldDB" id="A0A0J7KE61"/>
<dbReference type="PaxDb" id="67767-A0A0J7KE61"/>
<evidence type="ECO:0000313" key="3">
    <source>
        <dbReference type="Proteomes" id="UP000036403"/>
    </source>
</evidence>
<accession>A0A0J7KE61</accession>
<feature type="region of interest" description="Disordered" evidence="1">
    <location>
        <begin position="35"/>
        <end position="80"/>
    </location>
</feature>
<comment type="caution">
    <text evidence="2">The sequence shown here is derived from an EMBL/GenBank/DDBJ whole genome shotgun (WGS) entry which is preliminary data.</text>
</comment>
<dbReference type="EMBL" id="LBMM01008861">
    <property type="protein sequence ID" value="KMQ88582.1"/>
    <property type="molecule type" value="Genomic_DNA"/>
</dbReference>
<gene>
    <name evidence="2" type="ORF">RF55_11909</name>
</gene>
<feature type="compositionally biased region" description="Polar residues" evidence="1">
    <location>
        <begin position="65"/>
        <end position="80"/>
    </location>
</feature>
<sequence>MHHDGKPTWRIECRRYNFCYRRFNGDTFQGETTRLTAHREGSHRASSSDIGCGGRDPLGSKKTKTAGQSPVNRCSTTSCPRESYRAQRRRDCVGARASPLVLFAAATPQGDSLVPTMAPSSDPQVAFQRCITDAPAGRAG</sequence>
<proteinExistence type="predicted"/>
<reference evidence="2 3" key="1">
    <citation type="submission" date="2015-04" db="EMBL/GenBank/DDBJ databases">
        <title>Lasius niger genome sequencing.</title>
        <authorList>
            <person name="Konorov E.A."/>
            <person name="Nikitin M.A."/>
            <person name="Kirill M.V."/>
            <person name="Chang P."/>
        </authorList>
    </citation>
    <scope>NUCLEOTIDE SEQUENCE [LARGE SCALE GENOMIC DNA]</scope>
    <source>
        <tissue evidence="2">Whole</tissue>
    </source>
</reference>
<organism evidence="2 3">
    <name type="scientific">Lasius niger</name>
    <name type="common">Black garden ant</name>
    <dbReference type="NCBI Taxonomy" id="67767"/>
    <lineage>
        <taxon>Eukaryota</taxon>
        <taxon>Metazoa</taxon>
        <taxon>Ecdysozoa</taxon>
        <taxon>Arthropoda</taxon>
        <taxon>Hexapoda</taxon>
        <taxon>Insecta</taxon>
        <taxon>Pterygota</taxon>
        <taxon>Neoptera</taxon>
        <taxon>Endopterygota</taxon>
        <taxon>Hymenoptera</taxon>
        <taxon>Apocrita</taxon>
        <taxon>Aculeata</taxon>
        <taxon>Formicoidea</taxon>
        <taxon>Formicidae</taxon>
        <taxon>Formicinae</taxon>
        <taxon>Lasius</taxon>
        <taxon>Lasius</taxon>
    </lineage>
</organism>